<dbReference type="SUPFAM" id="SSF56214">
    <property type="entry name" value="4'-phosphopantetheinyl transferase"/>
    <property type="match status" value="2"/>
</dbReference>
<evidence type="ECO:0000256" key="2">
    <source>
        <dbReference type="ARBA" id="ARBA00022679"/>
    </source>
</evidence>
<keyword evidence="6" id="KW-1185">Reference proteome</keyword>
<dbReference type="PANTHER" id="PTHR12215:SF10">
    <property type="entry name" value="L-AMINOADIPATE-SEMIALDEHYDE DEHYDROGENASE-PHOSPHOPANTETHEINYL TRANSFERASE"/>
    <property type="match status" value="1"/>
</dbReference>
<comment type="caution">
    <text evidence="5">The sequence shown here is derived from an EMBL/GenBank/DDBJ whole genome shotgun (WGS) entry which is preliminary data.</text>
</comment>
<protein>
    <submittedName>
        <fullName evidence="5">4'-phosphopantetheinyl transferase superfamily protein</fullName>
    </submittedName>
</protein>
<evidence type="ECO:0000259" key="4">
    <source>
        <dbReference type="Pfam" id="PF22624"/>
    </source>
</evidence>
<evidence type="ECO:0000259" key="3">
    <source>
        <dbReference type="Pfam" id="PF01648"/>
    </source>
</evidence>
<gene>
    <name evidence="5" type="ORF">J2I46_16830</name>
</gene>
<dbReference type="EMBL" id="JAFMYW010000005">
    <property type="protein sequence ID" value="MBO0950261.1"/>
    <property type="molecule type" value="Genomic_DNA"/>
</dbReference>
<dbReference type="PANTHER" id="PTHR12215">
    <property type="entry name" value="PHOSPHOPANTETHEINE TRANSFERASE"/>
    <property type="match status" value="1"/>
</dbReference>
<dbReference type="InterPro" id="IPR037143">
    <property type="entry name" value="4-PPantetheinyl_Trfase_dom_sf"/>
</dbReference>
<dbReference type="Pfam" id="PF01648">
    <property type="entry name" value="ACPS"/>
    <property type="match status" value="1"/>
</dbReference>
<dbReference type="InterPro" id="IPR008278">
    <property type="entry name" value="4-PPantetheinyl_Trfase_dom"/>
</dbReference>
<keyword evidence="2 5" id="KW-0808">Transferase</keyword>
<proteinExistence type="inferred from homology"/>
<reference evidence="5 6" key="1">
    <citation type="submission" date="2021-03" db="EMBL/GenBank/DDBJ databases">
        <title>Fibrella sp. HMF5405 genome sequencing and assembly.</title>
        <authorList>
            <person name="Kang H."/>
            <person name="Kim H."/>
            <person name="Bae S."/>
            <person name="Joh K."/>
        </authorList>
    </citation>
    <scope>NUCLEOTIDE SEQUENCE [LARGE SCALE GENOMIC DNA]</scope>
    <source>
        <strain evidence="5 6">HMF5405</strain>
    </source>
</reference>
<accession>A0ABS3JJS7</accession>
<sequence length="257" mass="28697">MPTLLIDTLPVVSWYQWPASLTPPDVAVFRYRLCAADQPWLYGLLHPDERERAERFRQLDDKQRFVAGRGWFRYVAGQLLGQSPQQVLLTTGPSGKPELIRTTGSQPGWHINVSHSGEWVLLAAGYVPVGVDVEWIKPGWPFQDLIESSFNADDQVQLAASQHPRELFYTLWTRKESLFKATGQGLTNDFMRISASKGVHQVKYGLPAGSGTWSILSFAVTDSYIGAVACQESPMPVRFFTLETASLGLPFSASDHQ</sequence>
<dbReference type="Pfam" id="PF22624">
    <property type="entry name" value="AASDHPPT_N"/>
    <property type="match status" value="1"/>
</dbReference>
<dbReference type="Gene3D" id="3.90.470.20">
    <property type="entry name" value="4'-phosphopantetheinyl transferase domain"/>
    <property type="match status" value="2"/>
</dbReference>
<feature type="domain" description="4'-phosphopantetheinyl transferase N-terminal" evidence="4">
    <location>
        <begin position="44"/>
        <end position="124"/>
    </location>
</feature>
<feature type="domain" description="4'-phosphopantetheinyl transferase" evidence="3">
    <location>
        <begin position="128"/>
        <end position="203"/>
    </location>
</feature>
<dbReference type="InterPro" id="IPR055066">
    <property type="entry name" value="AASDHPPT_N"/>
</dbReference>
<name>A0ABS3JJS7_9BACT</name>
<dbReference type="InterPro" id="IPR050559">
    <property type="entry name" value="P-Pant_transferase_sf"/>
</dbReference>
<dbReference type="Proteomes" id="UP000664628">
    <property type="component" value="Unassembled WGS sequence"/>
</dbReference>
<dbReference type="RefSeq" id="WP_207330222.1">
    <property type="nucleotide sequence ID" value="NZ_JAFMYW010000005.1"/>
</dbReference>
<organism evidence="5 6">
    <name type="scientific">Fibrella forsythiae</name>
    <dbReference type="NCBI Taxonomy" id="2817061"/>
    <lineage>
        <taxon>Bacteria</taxon>
        <taxon>Pseudomonadati</taxon>
        <taxon>Bacteroidota</taxon>
        <taxon>Cytophagia</taxon>
        <taxon>Cytophagales</taxon>
        <taxon>Spirosomataceae</taxon>
        <taxon>Fibrella</taxon>
    </lineage>
</organism>
<comment type="similarity">
    <text evidence="1">Belongs to the P-Pant transferase superfamily. Gsp/Sfp/HetI/AcpT family.</text>
</comment>
<evidence type="ECO:0000256" key="1">
    <source>
        <dbReference type="ARBA" id="ARBA00010990"/>
    </source>
</evidence>
<evidence type="ECO:0000313" key="5">
    <source>
        <dbReference type="EMBL" id="MBO0950261.1"/>
    </source>
</evidence>
<dbReference type="GO" id="GO:0016740">
    <property type="term" value="F:transferase activity"/>
    <property type="evidence" value="ECO:0007669"/>
    <property type="project" value="UniProtKB-KW"/>
</dbReference>
<evidence type="ECO:0000313" key="6">
    <source>
        <dbReference type="Proteomes" id="UP000664628"/>
    </source>
</evidence>